<dbReference type="CDD" id="cd01992">
    <property type="entry name" value="TilS_N"/>
    <property type="match status" value="1"/>
</dbReference>
<dbReference type="Gene3D" id="3.40.50.620">
    <property type="entry name" value="HUPs"/>
    <property type="match status" value="1"/>
</dbReference>
<keyword evidence="1 6" id="KW-0436">Ligase</keyword>
<dbReference type="GeneID" id="19523965"/>
<dbReference type="Pfam" id="PF01171">
    <property type="entry name" value="ATP_bind_3"/>
    <property type="match status" value="1"/>
</dbReference>
<evidence type="ECO:0000313" key="8">
    <source>
        <dbReference type="EMBL" id="AHZ11133.1"/>
    </source>
</evidence>
<dbReference type="SUPFAM" id="SSF82829">
    <property type="entry name" value="MesJ substrate recognition domain-like"/>
    <property type="match status" value="1"/>
</dbReference>
<dbReference type="GO" id="GO:0032267">
    <property type="term" value="F:tRNA(Ile)-lysidine synthase activity"/>
    <property type="evidence" value="ECO:0007669"/>
    <property type="project" value="UniProtKB-EC"/>
</dbReference>
<evidence type="ECO:0000259" key="7">
    <source>
        <dbReference type="Pfam" id="PF01171"/>
    </source>
</evidence>
<name>A0A024B4X9_9VIRI</name>
<dbReference type="HAMAP" id="MF_01161">
    <property type="entry name" value="tRNA_Ile_lys_synt"/>
    <property type="match status" value="1"/>
</dbReference>
<dbReference type="PANTHER" id="PTHR43033">
    <property type="entry name" value="TRNA(ILE)-LYSIDINE SYNTHASE-RELATED"/>
    <property type="match status" value="1"/>
</dbReference>
<reference evidence="8" key="1">
    <citation type="journal article" date="2014" name="Genome Biol. Evol.">
        <title>Analyses of charophyte chloroplast genomes help characterize the ancestral chloroplast genome of land plants.</title>
        <authorList>
            <person name="Civan P."/>
            <person name="Foster P.G."/>
            <person name="Embley M.T."/>
            <person name="Seneca A."/>
            <person name="Cox C.J."/>
        </authorList>
    </citation>
    <scope>NUCLEOTIDE SEQUENCE</scope>
</reference>
<geneLocation type="chloroplast" evidence="8"/>
<dbReference type="RefSeq" id="YP_009033750.1">
    <property type="nucleotide sequence ID" value="NC_024168.1"/>
</dbReference>
<comment type="catalytic activity">
    <reaction evidence="5 6">
        <text>cytidine(34) in tRNA(Ile2) + L-lysine + ATP = lysidine(34) in tRNA(Ile2) + AMP + diphosphate + H(+)</text>
        <dbReference type="Rhea" id="RHEA:43744"/>
        <dbReference type="Rhea" id="RHEA-COMP:10625"/>
        <dbReference type="Rhea" id="RHEA-COMP:10670"/>
        <dbReference type="ChEBI" id="CHEBI:15378"/>
        <dbReference type="ChEBI" id="CHEBI:30616"/>
        <dbReference type="ChEBI" id="CHEBI:32551"/>
        <dbReference type="ChEBI" id="CHEBI:33019"/>
        <dbReference type="ChEBI" id="CHEBI:82748"/>
        <dbReference type="ChEBI" id="CHEBI:83665"/>
        <dbReference type="ChEBI" id="CHEBI:456215"/>
        <dbReference type="EC" id="6.3.4.19"/>
    </reaction>
</comment>
<evidence type="ECO:0000256" key="2">
    <source>
        <dbReference type="ARBA" id="ARBA00022694"/>
    </source>
</evidence>
<comment type="subcellular location">
    <subcellularLocation>
        <location evidence="6">Plastid</location>
        <location evidence="6">Chloroplast</location>
    </subcellularLocation>
</comment>
<protein>
    <recommendedName>
        <fullName evidence="6">tRNA(Ile)-lysidine synthase, chloroplastic</fullName>
        <ecNumber evidence="6">6.3.4.19</ecNumber>
    </recommendedName>
    <alternativeName>
        <fullName evidence="6">tRNA(Ile)-2-lysyl-cytidine synthase</fullName>
    </alternativeName>
    <alternativeName>
        <fullName evidence="6">tRNA(Ile)-lysidine synthetase</fullName>
    </alternativeName>
</protein>
<dbReference type="AlphaFoldDB" id="A0A024B4X9"/>
<evidence type="ECO:0000256" key="3">
    <source>
        <dbReference type="ARBA" id="ARBA00022741"/>
    </source>
</evidence>
<evidence type="ECO:0000256" key="6">
    <source>
        <dbReference type="HAMAP-Rule" id="MF_01161"/>
    </source>
</evidence>
<dbReference type="SUPFAM" id="SSF52402">
    <property type="entry name" value="Adenine nucleotide alpha hydrolases-like"/>
    <property type="match status" value="1"/>
</dbReference>
<keyword evidence="2 6" id="KW-0819">tRNA processing</keyword>
<dbReference type="GO" id="GO:0006400">
    <property type="term" value="P:tRNA modification"/>
    <property type="evidence" value="ECO:0007669"/>
    <property type="project" value="UniProtKB-UniRule"/>
</dbReference>
<comment type="function">
    <text evidence="6">Ligates lysine onto the cytidine present at position 34 of the AUA codon-specific tRNA(Ile) that contains the anticodon CAU, in an ATP-dependent manner. Cytidine is converted to lysidine, thus changing the amino acid specificity of the tRNA from methionine to isoleucine.</text>
</comment>
<evidence type="ECO:0000256" key="5">
    <source>
        <dbReference type="ARBA" id="ARBA00048539"/>
    </source>
</evidence>
<comment type="domain">
    <text evidence="6">The N-terminal region contains the highly conserved SGGXDS motif, predicted to be a P-loop motif involved in ATP binding.</text>
</comment>
<dbReference type="GO" id="GO:0005524">
    <property type="term" value="F:ATP binding"/>
    <property type="evidence" value="ECO:0007669"/>
    <property type="project" value="UniProtKB-UniRule"/>
</dbReference>
<dbReference type="NCBIfam" id="TIGR02432">
    <property type="entry name" value="lysidine_TilS_N"/>
    <property type="match status" value="1"/>
</dbReference>
<keyword evidence="8" id="KW-0150">Chloroplast</keyword>
<dbReference type="InterPro" id="IPR014729">
    <property type="entry name" value="Rossmann-like_a/b/a_fold"/>
</dbReference>
<dbReference type="GO" id="GO:0009507">
    <property type="term" value="C:chloroplast"/>
    <property type="evidence" value="ECO:0007669"/>
    <property type="project" value="UniProtKB-SubCell"/>
</dbReference>
<feature type="domain" description="tRNA(Ile)-lysidine/2-thiocytidine synthase N-terminal" evidence="7">
    <location>
        <begin position="35"/>
        <end position="249"/>
    </location>
</feature>
<proteinExistence type="inferred from homology"/>
<feature type="binding site" evidence="6">
    <location>
        <begin position="41"/>
        <end position="46"/>
    </location>
    <ligand>
        <name>ATP</name>
        <dbReference type="ChEBI" id="CHEBI:30616"/>
    </ligand>
</feature>
<dbReference type="PANTHER" id="PTHR43033:SF1">
    <property type="entry name" value="TRNA(ILE)-LYSIDINE SYNTHASE-RELATED"/>
    <property type="match status" value="1"/>
</dbReference>
<evidence type="ECO:0000256" key="1">
    <source>
        <dbReference type="ARBA" id="ARBA00022598"/>
    </source>
</evidence>
<sequence length="349" mass="41555">MSRLKKNILENKDIYLLRNVNNAIIERHLLKPYEKILIAVSGGQDSVCLLRILYKLNTQWGWTLGIIHCDHRWNIDSQKQANQVAHLAASMEIDYYQTIAIYPITNEVLARDWRYNIIKNVALNNHYKVIITAHTGTDRIETLLFNLIRGTGLRGIQSLSWKRYLKYNQVIQTFFFRQKYQFLNRKIQFTKTIRGVTNQPNIQKLQISRPLLDLTRTEIRYLIEVWKLSSCVDRTNKNLQIQRNRIRHRVLPYLRLYYNPKIDLALARWAEIVQYENIYFERLVRYLLDKLQLSSEKTLSTSFSKLEVKIVSSLPVALQRRMIKKIFDQYTGKNLNFNSIEQIRLMIFS</sequence>
<keyword evidence="4 6" id="KW-0067">ATP-binding</keyword>
<keyword evidence="8" id="KW-0934">Plastid</keyword>
<dbReference type="EMBL" id="KJ461681">
    <property type="protein sequence ID" value="AHZ11133.1"/>
    <property type="molecule type" value="Genomic_DNA"/>
</dbReference>
<dbReference type="Gene3D" id="1.20.59.20">
    <property type="match status" value="1"/>
</dbReference>
<organism evidence="8">
    <name type="scientific">Roya anglica</name>
    <dbReference type="NCBI Taxonomy" id="43943"/>
    <lineage>
        <taxon>Eukaryota</taxon>
        <taxon>Viridiplantae</taxon>
        <taxon>Streptophyta</taxon>
        <taxon>Zygnematophyceae</taxon>
        <taxon>Zygnematophycidae</taxon>
        <taxon>Zygnematales</taxon>
        <taxon>Mesotaeniaceae</taxon>
        <taxon>Roya</taxon>
    </lineage>
</organism>
<dbReference type="InterPro" id="IPR012094">
    <property type="entry name" value="tRNA_Ile_lys_synt"/>
</dbReference>
<dbReference type="InterPro" id="IPR011063">
    <property type="entry name" value="TilS/TtcA_N"/>
</dbReference>
<dbReference type="EC" id="6.3.4.19" evidence="6"/>
<keyword evidence="3 6" id="KW-0547">Nucleotide-binding</keyword>
<accession>A0A024B4X9</accession>
<dbReference type="InterPro" id="IPR012795">
    <property type="entry name" value="tRNA_Ile_lys_synt_N"/>
</dbReference>
<gene>
    <name evidence="8" type="primary">ycf62</name>
    <name evidence="6" type="synonym">tilS</name>
</gene>
<comment type="similarity">
    <text evidence="6">Belongs to the tRNA(Ile)-lysidine synthase family.</text>
</comment>
<evidence type="ECO:0000256" key="4">
    <source>
        <dbReference type="ARBA" id="ARBA00022840"/>
    </source>
</evidence>